<sequence>MIFPNKLRTYEESILSKLPIVLNIILEGKRDILEIYKLCENHFNEVQEYIYVLDILYILNKIKYVKGGKIYVEEVTK</sequence>
<dbReference type="InterPro" id="IPR046900">
    <property type="entry name" value="ABC-3C_MC7"/>
</dbReference>
<evidence type="ECO:0000313" key="2">
    <source>
        <dbReference type="Proteomes" id="UP000596739"/>
    </source>
</evidence>
<gene>
    <name evidence="1" type="ORF">JHL18_03510</name>
</gene>
<dbReference type="RefSeq" id="WP_200266253.1">
    <property type="nucleotide sequence ID" value="NZ_JAENHN010000010.1"/>
</dbReference>
<keyword evidence="2" id="KW-1185">Reference proteome</keyword>
<dbReference type="Pfam" id="PF20292">
    <property type="entry name" value="MC7"/>
    <property type="match status" value="1"/>
</dbReference>
<comment type="caution">
    <text evidence="1">The sequence shown here is derived from an EMBL/GenBank/DDBJ whole genome shotgun (WGS) entry which is preliminary data.</text>
</comment>
<protein>
    <submittedName>
        <fullName evidence="1">Uncharacterized protein</fullName>
    </submittedName>
</protein>
<accession>A0ABS1EK14</accession>
<reference evidence="2" key="1">
    <citation type="submission" date="2021-01" db="EMBL/GenBank/DDBJ databases">
        <title>Genome public.</title>
        <authorList>
            <person name="Liu C."/>
            <person name="Sun Q."/>
        </authorList>
    </citation>
    <scope>NUCLEOTIDE SEQUENCE [LARGE SCALE GENOMIC DNA]</scope>
    <source>
        <strain evidence="2">YIM B02505</strain>
    </source>
</reference>
<dbReference type="Proteomes" id="UP000596739">
    <property type="component" value="Unassembled WGS sequence"/>
</dbReference>
<proteinExistence type="predicted"/>
<evidence type="ECO:0000313" key="1">
    <source>
        <dbReference type="EMBL" id="MBK1809706.1"/>
    </source>
</evidence>
<dbReference type="EMBL" id="JAENHN010000010">
    <property type="protein sequence ID" value="MBK1809706.1"/>
    <property type="molecule type" value="Genomic_DNA"/>
</dbReference>
<organism evidence="1 2">
    <name type="scientific">Clostridium yunnanense</name>
    <dbReference type="NCBI Taxonomy" id="2800325"/>
    <lineage>
        <taxon>Bacteria</taxon>
        <taxon>Bacillati</taxon>
        <taxon>Bacillota</taxon>
        <taxon>Clostridia</taxon>
        <taxon>Eubacteriales</taxon>
        <taxon>Clostridiaceae</taxon>
        <taxon>Clostridium</taxon>
    </lineage>
</organism>
<name>A0ABS1EK14_9CLOT</name>